<dbReference type="GO" id="GO:0004222">
    <property type="term" value="F:metalloendopeptidase activity"/>
    <property type="evidence" value="ECO:0007669"/>
    <property type="project" value="InterPro"/>
</dbReference>
<gene>
    <name evidence="12" type="ORF">HNR25_002818</name>
</gene>
<evidence type="ECO:0000256" key="1">
    <source>
        <dbReference type="ARBA" id="ARBA00022475"/>
    </source>
</evidence>
<dbReference type="PANTHER" id="PTHR43221:SF2">
    <property type="entry name" value="PROTEASE HTPX HOMOLOG"/>
    <property type="match status" value="1"/>
</dbReference>
<dbReference type="Proteomes" id="UP000578077">
    <property type="component" value="Unassembled WGS sequence"/>
</dbReference>
<evidence type="ECO:0000256" key="2">
    <source>
        <dbReference type="ARBA" id="ARBA00022670"/>
    </source>
</evidence>
<dbReference type="RefSeq" id="WP_312862539.1">
    <property type="nucleotide sequence ID" value="NZ_BAABKT010000010.1"/>
</dbReference>
<dbReference type="EMBL" id="JACHLY010000001">
    <property type="protein sequence ID" value="MBB5999067.1"/>
    <property type="molecule type" value="Genomic_DNA"/>
</dbReference>
<keyword evidence="6 10" id="KW-0862">Zinc</keyword>
<keyword evidence="4" id="KW-0479">Metal-binding</keyword>
<keyword evidence="13" id="KW-1185">Reference proteome</keyword>
<sequence length="235" mass="25363">MSVHILWTAPGGAALWAAALVLTGIPVGCWASSGLRHARQRAQSVRISPTQFPAADHAIRLLSARMGLPCAPDAYVWPVAGGQRAWAPGHGRRRYIVVPGDLFETGGGVRDPDALRFVVAHQLGHIAAGHASLWLRASTAPGRLVPLLGPSLSRAMEYTADDHAHAHCPEGVHAIRLLAGGTRLYEQVNMSEMAERARTDRGLFLLLYNLLSSRPANTKRMAALRDPARPGRVFF</sequence>
<dbReference type="InterPro" id="IPR050083">
    <property type="entry name" value="HtpX_protease"/>
</dbReference>
<protein>
    <submittedName>
        <fullName evidence="12">Zn-dependent protease with chaperone function</fullName>
    </submittedName>
</protein>
<keyword evidence="2 10" id="KW-0645">Protease</keyword>
<comment type="caution">
    <text evidence="12">The sequence shown here is derived from an EMBL/GenBank/DDBJ whole genome shotgun (WGS) entry which is preliminary data.</text>
</comment>
<dbReference type="GO" id="GO:0006508">
    <property type="term" value="P:proteolysis"/>
    <property type="evidence" value="ECO:0007669"/>
    <property type="project" value="UniProtKB-KW"/>
</dbReference>
<name>A0A841E5B9_9ACTN</name>
<keyword evidence="1" id="KW-1003">Cell membrane</keyword>
<dbReference type="Pfam" id="PF01435">
    <property type="entry name" value="Peptidase_M48"/>
    <property type="match status" value="1"/>
</dbReference>
<reference evidence="12 13" key="1">
    <citation type="submission" date="2020-08" db="EMBL/GenBank/DDBJ databases">
        <title>Sequencing the genomes of 1000 actinobacteria strains.</title>
        <authorList>
            <person name="Klenk H.-P."/>
        </authorList>
    </citation>
    <scope>NUCLEOTIDE SEQUENCE [LARGE SCALE GENOMIC DNA]</scope>
    <source>
        <strain evidence="12 13">DSM 44593</strain>
    </source>
</reference>
<keyword evidence="9" id="KW-0472">Membrane</keyword>
<keyword evidence="8 10" id="KW-0482">Metalloprotease</keyword>
<keyword evidence="3" id="KW-0812">Transmembrane</keyword>
<keyword evidence="5 10" id="KW-0378">Hydrolase</keyword>
<evidence type="ECO:0000256" key="5">
    <source>
        <dbReference type="ARBA" id="ARBA00022801"/>
    </source>
</evidence>
<evidence type="ECO:0000256" key="9">
    <source>
        <dbReference type="ARBA" id="ARBA00023136"/>
    </source>
</evidence>
<dbReference type="InterPro" id="IPR001915">
    <property type="entry name" value="Peptidase_M48"/>
</dbReference>
<dbReference type="GO" id="GO:0046872">
    <property type="term" value="F:metal ion binding"/>
    <property type="evidence" value="ECO:0007669"/>
    <property type="project" value="UniProtKB-KW"/>
</dbReference>
<dbReference type="PANTHER" id="PTHR43221">
    <property type="entry name" value="PROTEASE HTPX"/>
    <property type="match status" value="1"/>
</dbReference>
<evidence type="ECO:0000256" key="7">
    <source>
        <dbReference type="ARBA" id="ARBA00022989"/>
    </source>
</evidence>
<proteinExistence type="inferred from homology"/>
<evidence type="ECO:0000313" key="13">
    <source>
        <dbReference type="Proteomes" id="UP000578077"/>
    </source>
</evidence>
<evidence type="ECO:0000256" key="10">
    <source>
        <dbReference type="RuleBase" id="RU003983"/>
    </source>
</evidence>
<organism evidence="12 13">
    <name type="scientific">Streptomonospora salina</name>
    <dbReference type="NCBI Taxonomy" id="104205"/>
    <lineage>
        <taxon>Bacteria</taxon>
        <taxon>Bacillati</taxon>
        <taxon>Actinomycetota</taxon>
        <taxon>Actinomycetes</taxon>
        <taxon>Streptosporangiales</taxon>
        <taxon>Nocardiopsidaceae</taxon>
        <taxon>Streptomonospora</taxon>
    </lineage>
</organism>
<keyword evidence="7" id="KW-1133">Transmembrane helix</keyword>
<dbReference type="Gene3D" id="3.30.2010.10">
    <property type="entry name" value="Metalloproteases ('zincins'), catalytic domain"/>
    <property type="match status" value="1"/>
</dbReference>
<dbReference type="CDD" id="cd07325">
    <property type="entry name" value="M48_Ste24p_like"/>
    <property type="match status" value="1"/>
</dbReference>
<dbReference type="AlphaFoldDB" id="A0A841E5B9"/>
<evidence type="ECO:0000256" key="8">
    <source>
        <dbReference type="ARBA" id="ARBA00023049"/>
    </source>
</evidence>
<evidence type="ECO:0000256" key="6">
    <source>
        <dbReference type="ARBA" id="ARBA00022833"/>
    </source>
</evidence>
<evidence type="ECO:0000313" key="12">
    <source>
        <dbReference type="EMBL" id="MBB5999067.1"/>
    </source>
</evidence>
<comment type="cofactor">
    <cofactor evidence="10">
        <name>Zn(2+)</name>
        <dbReference type="ChEBI" id="CHEBI:29105"/>
    </cofactor>
    <text evidence="10">Binds 1 zinc ion per subunit.</text>
</comment>
<evidence type="ECO:0000259" key="11">
    <source>
        <dbReference type="Pfam" id="PF01435"/>
    </source>
</evidence>
<comment type="similarity">
    <text evidence="10">Belongs to the peptidase M48 family.</text>
</comment>
<feature type="domain" description="Peptidase M48" evidence="11">
    <location>
        <begin position="64"/>
        <end position="131"/>
    </location>
</feature>
<evidence type="ECO:0000256" key="3">
    <source>
        <dbReference type="ARBA" id="ARBA00022692"/>
    </source>
</evidence>
<evidence type="ECO:0000256" key="4">
    <source>
        <dbReference type="ARBA" id="ARBA00022723"/>
    </source>
</evidence>
<accession>A0A841E5B9</accession>